<dbReference type="OrthoDB" id="348976at2759"/>
<organism evidence="2 3">
    <name type="scientific">Nitzschia inconspicua</name>
    <dbReference type="NCBI Taxonomy" id="303405"/>
    <lineage>
        <taxon>Eukaryota</taxon>
        <taxon>Sar</taxon>
        <taxon>Stramenopiles</taxon>
        <taxon>Ochrophyta</taxon>
        <taxon>Bacillariophyta</taxon>
        <taxon>Bacillariophyceae</taxon>
        <taxon>Bacillariophycidae</taxon>
        <taxon>Bacillariales</taxon>
        <taxon>Bacillariaceae</taxon>
        <taxon>Nitzschia</taxon>
    </lineage>
</organism>
<dbReference type="EMBL" id="JAGRRH010000002">
    <property type="protein sequence ID" value="KAG7373303.1"/>
    <property type="molecule type" value="Genomic_DNA"/>
</dbReference>
<keyword evidence="3" id="KW-1185">Reference proteome</keyword>
<evidence type="ECO:0000313" key="3">
    <source>
        <dbReference type="Proteomes" id="UP000693970"/>
    </source>
</evidence>
<dbReference type="GO" id="GO:0016788">
    <property type="term" value="F:hydrolase activity, acting on ester bonds"/>
    <property type="evidence" value="ECO:0007669"/>
    <property type="project" value="InterPro"/>
</dbReference>
<reference evidence="2" key="2">
    <citation type="submission" date="2021-04" db="EMBL/GenBank/DDBJ databases">
        <authorList>
            <person name="Podell S."/>
        </authorList>
    </citation>
    <scope>NUCLEOTIDE SEQUENCE</scope>
    <source>
        <strain evidence="2">Hildebrandi</strain>
    </source>
</reference>
<name>A0A9K3Q6Z0_9STRA</name>
<dbReference type="AlphaFoldDB" id="A0A9K3Q6Z0"/>
<feature type="domain" description="GPI inositol-deacylase PGAP1-like alpha/beta" evidence="1">
    <location>
        <begin position="196"/>
        <end position="246"/>
    </location>
</feature>
<reference evidence="2" key="1">
    <citation type="journal article" date="2021" name="Sci. Rep.">
        <title>Diploid genomic architecture of Nitzschia inconspicua, an elite biomass production diatom.</title>
        <authorList>
            <person name="Oliver A."/>
            <person name="Podell S."/>
            <person name="Pinowska A."/>
            <person name="Traller J.C."/>
            <person name="Smith S.R."/>
            <person name="McClure R."/>
            <person name="Beliaev A."/>
            <person name="Bohutskyi P."/>
            <person name="Hill E.A."/>
            <person name="Rabines A."/>
            <person name="Zheng H."/>
            <person name="Allen L.Z."/>
            <person name="Kuo A."/>
            <person name="Grigoriev I.V."/>
            <person name="Allen A.E."/>
            <person name="Hazlebeck D."/>
            <person name="Allen E.E."/>
        </authorList>
    </citation>
    <scope>NUCLEOTIDE SEQUENCE</scope>
    <source>
        <strain evidence="2">Hildebrandi</strain>
    </source>
</reference>
<accession>A0A9K3Q6Z0</accession>
<dbReference type="PANTHER" id="PTHR47909:SF2">
    <property type="entry name" value="GPI INOSITOL-DEACYLASE"/>
    <property type="match status" value="1"/>
</dbReference>
<evidence type="ECO:0000313" key="2">
    <source>
        <dbReference type="EMBL" id="KAG7373303.1"/>
    </source>
</evidence>
<proteinExistence type="predicted"/>
<evidence type="ECO:0000259" key="1">
    <source>
        <dbReference type="Pfam" id="PF07819"/>
    </source>
</evidence>
<dbReference type="PANTHER" id="PTHR47909">
    <property type="entry name" value="ALPHA/BETA-HYDROLASES SUPERFAMILY PROTEIN"/>
    <property type="match status" value="1"/>
</dbReference>
<comment type="caution">
    <text evidence="2">The sequence shown here is derived from an EMBL/GenBank/DDBJ whole genome shotgun (WGS) entry which is preliminary data.</text>
</comment>
<sequence length="384" mass="41819">MMSSSLLLYDSAFLVVAFLATVVFIPPCSGFAGAGRYHLPFVRQLSDGHFSGSNWYSVLHSTKQNENDGREELLCAAVLVPGFLTGAAEFQPLCQTLTERGLPTVAVPMPNWHWIPCLGGRSARPILERIDFTVKHLIANDGDVTKIPKFDYSLWDTWIDFRNNPGGILQVGGSSRVDDYPVVEPRGKFPPPENLPNKKVALIGHSAGGWISRVYLSTREYGGKAYCGSNYIHSLITLGTPHGDAPGPAFEGVKWINAEEVPVRALSVAGTGFKGGDWGRLTQGSYSFCCPEGSDGTGYDGDGVTPAFSSLAMPGSEQLLVEDVSHFCWSDVFGGSLFAPELTEDHKSGRAWYGTDEIVDQWASFVLDHVPQCKIRLEKIDIVV</sequence>
<dbReference type="Pfam" id="PF07819">
    <property type="entry name" value="PGAP1"/>
    <property type="match status" value="1"/>
</dbReference>
<protein>
    <submittedName>
        <fullName evidence="2">Lipase</fullName>
    </submittedName>
</protein>
<dbReference type="Proteomes" id="UP000693970">
    <property type="component" value="Unassembled WGS sequence"/>
</dbReference>
<gene>
    <name evidence="2" type="ORF">IV203_034027</name>
</gene>
<dbReference type="InterPro" id="IPR012908">
    <property type="entry name" value="PGAP1-ab_dom-like"/>
</dbReference>